<evidence type="ECO:0000259" key="1">
    <source>
        <dbReference type="Pfam" id="PF21847"/>
    </source>
</evidence>
<dbReference type="InterPro" id="IPR054201">
    <property type="entry name" value="DUF6906"/>
</dbReference>
<dbReference type="Pfam" id="PF21847">
    <property type="entry name" value="DUF6906"/>
    <property type="match status" value="1"/>
</dbReference>
<proteinExistence type="predicted"/>
<reference evidence="2 3" key="1">
    <citation type="submission" date="2020-08" db="EMBL/GenBank/DDBJ databases">
        <title>Genomic Encyclopedia of Type Strains, Phase III (KMG-III): the genomes of soil and plant-associated and newly described type strains.</title>
        <authorList>
            <person name="Whitman W."/>
        </authorList>
    </citation>
    <scope>NUCLEOTIDE SEQUENCE [LARGE SCALE GENOMIC DNA]</scope>
    <source>
        <strain evidence="2 3">CECT 5831</strain>
    </source>
</reference>
<protein>
    <recommendedName>
        <fullName evidence="1">DUF6906 domain-containing protein</fullName>
    </recommendedName>
</protein>
<comment type="caution">
    <text evidence="2">The sequence shown here is derived from an EMBL/GenBank/DDBJ whole genome shotgun (WGS) entry which is preliminary data.</text>
</comment>
<organism evidence="2 3">
    <name type="scientific">Paenibacillus rhizosphaerae</name>
    <dbReference type="NCBI Taxonomy" id="297318"/>
    <lineage>
        <taxon>Bacteria</taxon>
        <taxon>Bacillati</taxon>
        <taxon>Bacillota</taxon>
        <taxon>Bacilli</taxon>
        <taxon>Bacillales</taxon>
        <taxon>Paenibacillaceae</taxon>
        <taxon>Paenibacillus</taxon>
    </lineage>
</organism>
<feature type="domain" description="DUF6906" evidence="1">
    <location>
        <begin position="1"/>
        <end position="48"/>
    </location>
</feature>
<evidence type="ECO:0000313" key="2">
    <source>
        <dbReference type="EMBL" id="MBB3132159.1"/>
    </source>
</evidence>
<dbReference type="RefSeq" id="WP_183587745.1">
    <property type="nucleotide sequence ID" value="NZ_JACHXJ010000012.1"/>
</dbReference>
<gene>
    <name evidence="2" type="ORF">FHS19_006886</name>
</gene>
<name>A0A839U3Y1_9BACL</name>
<dbReference type="Proteomes" id="UP000517523">
    <property type="component" value="Unassembled WGS sequence"/>
</dbReference>
<dbReference type="EMBL" id="JACHXJ010000012">
    <property type="protein sequence ID" value="MBB3132159.1"/>
    <property type="molecule type" value="Genomic_DNA"/>
</dbReference>
<evidence type="ECO:0000313" key="3">
    <source>
        <dbReference type="Proteomes" id="UP000517523"/>
    </source>
</evidence>
<accession>A0A839U3Y1</accession>
<dbReference type="AlphaFoldDB" id="A0A839U3Y1"/>
<sequence length="50" mass="5657">MKNGKNPTLKQKKAIHAAGFEPNDWLIFKAEAHRLHIVHRTSGRTAIILP</sequence>